<feature type="compositionally biased region" description="Polar residues" evidence="1">
    <location>
        <begin position="382"/>
        <end position="395"/>
    </location>
</feature>
<proteinExistence type="predicted"/>
<sequence length="415" mass="45592">MERSNPVSWKRSNQEEMNDDCSVISATTGGSLSPLLLPCIQRNGIASTTKHKKFNFPALHFSNVSPVIPLQCWSKTSDDDQEFSCMEMSGEEIINSSESSISATALLSAKQPKCLNELSEGPELEMSAQLIMVKENVSGKSNPKNSVESPLNSGWGEVTGTRNQRLSKSFEIFNELPTSSIPNHKDCYTDALTSGTCVGNTDSRTPEIQLSGKRQCLASPNQDLTLPQTVDGERHTLVHSGKKSSLPQTVDGEMTGSRHKFTLHQTVDGDRHTLAHTGQKSTLQIQEDVALTDLQPEKYPCKTCSQELERTSEVQHAPSLSVPESPQTQHSDPRRITGPASLSHCQIVDREMPEEQTLHQQQDHQYTGSDATLSPALVLPEQMSQNPSLNDSQNNTEEKRSQSQNNMGGKESPPK</sequence>
<feature type="compositionally biased region" description="Polar residues" evidence="1">
    <location>
        <begin position="138"/>
        <end position="152"/>
    </location>
</feature>
<protein>
    <submittedName>
        <fullName evidence="2">Uncharacterized protein</fullName>
    </submittedName>
</protein>
<evidence type="ECO:0000313" key="3">
    <source>
        <dbReference type="Proteomes" id="UP000271974"/>
    </source>
</evidence>
<feature type="region of interest" description="Disordered" evidence="1">
    <location>
        <begin position="138"/>
        <end position="159"/>
    </location>
</feature>
<name>A0A3S1C8G7_ELYCH</name>
<feature type="region of interest" description="Disordered" evidence="1">
    <location>
        <begin position="310"/>
        <end position="340"/>
    </location>
</feature>
<dbReference type="EMBL" id="RQTK01000157">
    <property type="protein sequence ID" value="RUS85893.1"/>
    <property type="molecule type" value="Genomic_DNA"/>
</dbReference>
<feature type="compositionally biased region" description="Polar residues" evidence="1">
    <location>
        <begin position="358"/>
        <end position="372"/>
    </location>
</feature>
<reference evidence="2 3" key="1">
    <citation type="submission" date="2019-01" db="EMBL/GenBank/DDBJ databases">
        <title>A draft genome assembly of the solar-powered sea slug Elysia chlorotica.</title>
        <authorList>
            <person name="Cai H."/>
            <person name="Li Q."/>
            <person name="Fang X."/>
            <person name="Li J."/>
            <person name="Curtis N.E."/>
            <person name="Altenburger A."/>
            <person name="Shibata T."/>
            <person name="Feng M."/>
            <person name="Maeda T."/>
            <person name="Schwartz J.A."/>
            <person name="Shigenobu S."/>
            <person name="Lundholm N."/>
            <person name="Nishiyama T."/>
            <person name="Yang H."/>
            <person name="Hasebe M."/>
            <person name="Li S."/>
            <person name="Pierce S.K."/>
            <person name="Wang J."/>
        </authorList>
    </citation>
    <scope>NUCLEOTIDE SEQUENCE [LARGE SCALE GENOMIC DNA]</scope>
    <source>
        <strain evidence="2">EC2010</strain>
        <tissue evidence="2">Whole organism of an adult</tissue>
    </source>
</reference>
<keyword evidence="3" id="KW-1185">Reference proteome</keyword>
<feature type="region of interest" description="Disordered" evidence="1">
    <location>
        <begin position="355"/>
        <end position="415"/>
    </location>
</feature>
<evidence type="ECO:0000313" key="2">
    <source>
        <dbReference type="EMBL" id="RUS85893.1"/>
    </source>
</evidence>
<accession>A0A3S1C8G7</accession>
<comment type="caution">
    <text evidence="2">The sequence shown here is derived from an EMBL/GenBank/DDBJ whole genome shotgun (WGS) entry which is preliminary data.</text>
</comment>
<dbReference type="AlphaFoldDB" id="A0A3S1C8G7"/>
<organism evidence="2 3">
    <name type="scientific">Elysia chlorotica</name>
    <name type="common">Eastern emerald elysia</name>
    <name type="synonym">Sea slug</name>
    <dbReference type="NCBI Taxonomy" id="188477"/>
    <lineage>
        <taxon>Eukaryota</taxon>
        <taxon>Metazoa</taxon>
        <taxon>Spiralia</taxon>
        <taxon>Lophotrochozoa</taxon>
        <taxon>Mollusca</taxon>
        <taxon>Gastropoda</taxon>
        <taxon>Heterobranchia</taxon>
        <taxon>Euthyneura</taxon>
        <taxon>Panpulmonata</taxon>
        <taxon>Sacoglossa</taxon>
        <taxon>Placobranchoidea</taxon>
        <taxon>Plakobranchidae</taxon>
        <taxon>Elysia</taxon>
    </lineage>
</organism>
<gene>
    <name evidence="2" type="ORF">EGW08_006377</name>
</gene>
<evidence type="ECO:0000256" key="1">
    <source>
        <dbReference type="SAM" id="MobiDB-lite"/>
    </source>
</evidence>
<dbReference type="Proteomes" id="UP000271974">
    <property type="component" value="Unassembled WGS sequence"/>
</dbReference>